<accession>A0A146F4N1</accession>
<feature type="compositionally biased region" description="Basic and acidic residues" evidence="5">
    <location>
        <begin position="427"/>
        <end position="443"/>
    </location>
</feature>
<dbReference type="VEuPathDB" id="FungiDB:ASPFODRAFT_370206"/>
<evidence type="ECO:0000259" key="6">
    <source>
        <dbReference type="PROSITE" id="PS50023"/>
    </source>
</evidence>
<feature type="compositionally biased region" description="Pro residues" evidence="5">
    <location>
        <begin position="751"/>
        <end position="765"/>
    </location>
</feature>
<keyword evidence="1 4" id="KW-0479">Metal-binding</keyword>
<dbReference type="PROSITE" id="PS50023">
    <property type="entry name" value="LIM_DOMAIN_2"/>
    <property type="match status" value="1"/>
</dbReference>
<dbReference type="SUPFAM" id="SSF57716">
    <property type="entry name" value="Glucocorticoid receptor-like (DNA-binding domain)"/>
    <property type="match status" value="1"/>
</dbReference>
<organism evidence="7 8">
    <name type="scientific">Aspergillus kawachii</name>
    <name type="common">White koji mold</name>
    <name type="synonym">Aspergillus awamori var. kawachi</name>
    <dbReference type="NCBI Taxonomy" id="1069201"/>
    <lineage>
        <taxon>Eukaryota</taxon>
        <taxon>Fungi</taxon>
        <taxon>Dikarya</taxon>
        <taxon>Ascomycota</taxon>
        <taxon>Pezizomycotina</taxon>
        <taxon>Eurotiomycetes</taxon>
        <taxon>Eurotiomycetidae</taxon>
        <taxon>Eurotiales</taxon>
        <taxon>Aspergillaceae</taxon>
        <taxon>Aspergillus</taxon>
        <taxon>Aspergillus subgen. Circumdati</taxon>
    </lineage>
</organism>
<reference evidence="7 8" key="1">
    <citation type="journal article" date="2016" name="DNA Res.">
        <title>Genome sequence of Aspergillus luchuensis NBRC 4314.</title>
        <authorList>
            <person name="Yamada O."/>
            <person name="Machida M."/>
            <person name="Hosoyama A."/>
            <person name="Goto M."/>
            <person name="Takahashi T."/>
            <person name="Futagami T."/>
            <person name="Yamagata Y."/>
            <person name="Takeuchi M."/>
            <person name="Kobayashi T."/>
            <person name="Koike H."/>
            <person name="Abe K."/>
            <person name="Asai K."/>
            <person name="Arita M."/>
            <person name="Fujita N."/>
            <person name="Fukuda K."/>
            <person name="Higa K."/>
            <person name="Horikawa H."/>
            <person name="Ishikawa T."/>
            <person name="Jinno K."/>
            <person name="Kato Y."/>
            <person name="Kirimura K."/>
            <person name="Mizutani O."/>
            <person name="Nakasone K."/>
            <person name="Sano M."/>
            <person name="Shiraishi Y."/>
            <person name="Tsukahara M."/>
            <person name="Gomi K."/>
        </authorList>
    </citation>
    <scope>NUCLEOTIDE SEQUENCE [LARGE SCALE GENOMIC DNA]</scope>
    <source>
        <strain evidence="7 8">RIB 2604</strain>
    </source>
</reference>
<name>A0A146F4N1_ASPKA</name>
<dbReference type="SMART" id="SM00132">
    <property type="entry name" value="LIM"/>
    <property type="match status" value="2"/>
</dbReference>
<dbReference type="GO" id="GO:0046872">
    <property type="term" value="F:metal ion binding"/>
    <property type="evidence" value="ECO:0007669"/>
    <property type="project" value="UniProtKB-KW"/>
</dbReference>
<dbReference type="EMBL" id="BCWF01000009">
    <property type="protein sequence ID" value="GAT21046.1"/>
    <property type="molecule type" value="Genomic_DNA"/>
</dbReference>
<feature type="compositionally biased region" description="Polar residues" evidence="5">
    <location>
        <begin position="245"/>
        <end position="256"/>
    </location>
</feature>
<reference evidence="8" key="2">
    <citation type="submission" date="2016-02" db="EMBL/GenBank/DDBJ databases">
        <title>Genome sequencing of Aspergillus luchuensis NBRC 4314.</title>
        <authorList>
            <person name="Yamada O."/>
        </authorList>
    </citation>
    <scope>NUCLEOTIDE SEQUENCE [LARGE SCALE GENOMIC DNA]</scope>
    <source>
        <strain evidence="8">RIB 2604</strain>
    </source>
</reference>
<dbReference type="PANTHER" id="PTHR24210">
    <property type="entry name" value="LIM DOMAIN-CONTAINING PROTEIN"/>
    <property type="match status" value="1"/>
</dbReference>
<dbReference type="PANTHER" id="PTHR24210:SF14">
    <property type="entry name" value="LIM ZINC-BINDING DOMAIN-CONTAINING PROTEIN"/>
    <property type="match status" value="1"/>
</dbReference>
<evidence type="ECO:0000256" key="2">
    <source>
        <dbReference type="ARBA" id="ARBA00022833"/>
    </source>
</evidence>
<gene>
    <name evidence="7" type="ORF">RIB2604_00900670</name>
</gene>
<evidence type="ECO:0000256" key="4">
    <source>
        <dbReference type="PROSITE-ProRule" id="PRU00125"/>
    </source>
</evidence>
<dbReference type="Proteomes" id="UP000075230">
    <property type="component" value="Unassembled WGS sequence"/>
</dbReference>
<dbReference type="InterPro" id="IPR017351">
    <property type="entry name" value="PINCH-1-4-like"/>
</dbReference>
<feature type="compositionally biased region" description="Polar residues" evidence="5">
    <location>
        <begin position="355"/>
        <end position="372"/>
    </location>
</feature>
<dbReference type="GO" id="GO:0030695">
    <property type="term" value="F:GTPase regulator activity"/>
    <property type="evidence" value="ECO:0007669"/>
    <property type="project" value="UniProtKB-ARBA"/>
</dbReference>
<evidence type="ECO:0000313" key="7">
    <source>
        <dbReference type="EMBL" id="GAT21046.1"/>
    </source>
</evidence>
<evidence type="ECO:0000256" key="3">
    <source>
        <dbReference type="ARBA" id="ARBA00023038"/>
    </source>
</evidence>
<dbReference type="FunFam" id="2.10.110.10:FF:000105">
    <property type="entry name" value="Similar to LIM domain-containing protein"/>
    <property type="match status" value="1"/>
</dbReference>
<dbReference type="InterPro" id="IPR001781">
    <property type="entry name" value="Znf_LIM"/>
</dbReference>
<dbReference type="Gene3D" id="2.10.110.10">
    <property type="entry name" value="Cysteine Rich Protein"/>
    <property type="match status" value="2"/>
</dbReference>
<feature type="region of interest" description="Disordered" evidence="5">
    <location>
        <begin position="725"/>
        <end position="812"/>
    </location>
</feature>
<dbReference type="FunFam" id="2.10.110.10:FF:000119">
    <property type="entry name" value="LIM domain protein"/>
    <property type="match status" value="1"/>
</dbReference>
<dbReference type="CDD" id="cd08368">
    <property type="entry name" value="LIM"/>
    <property type="match status" value="1"/>
</dbReference>
<protein>
    <submittedName>
        <fullName evidence="7">LIM domain protein</fullName>
    </submittedName>
</protein>
<sequence length="812" mass="87240">MEGGLLPMIKCSNCGMSVEISSMGDHVCVKPMPGNYSPQSFSASTMLSTVGMQCVDQSLAATPSPSQSPPPPPPKSDNVLPSRTPSDAWASKSGRSGPPPRIDPAMAINTGLPDRPFLNPASPIANHDPLVPSPLSTSSGQRSPFRALQRSQTSPLPDEPQSPDSINLETAFATFPLPRSMSDRRPGGMSNVKDPRSAPPMPSARLAPALDGNALDDDMPPPPLPKDDAPATAMGVGHRHGASIDSKSSYRTSLASTRYGDNRNSKRSTAMSSRRPSFGSVARDPYKFVDDAPPVPSAAPQQLLRPSRISDTSVAGVADKREGRGEIYSGFDFGVSERPTSAKAEIDHVNASALRVSSHTNSNSDRLSSNRGSAELFFQSPSQSSYGPPLDFELPNEPLASPATPANGEYKAFKPQSSEFLQPADAESGRTNERDSNQRKDSDSTSEGNNSVSNFARALGLEVDHTANDSITSSDSSPSDTTRSGTSLSSLPSEASMSRQKPSDQGRLGPVVEEEKKSQQPVLDEPVLESPTELEPPRIPEALFSPDSPTDPAISQGSLSLVAEKKPRRPEEESPPRQEVVRSATAPQPRPSPRPKGPCRGCGEMIMGKSVSSADGRLTGRYHRACFVCFQCRTPFQTADFYVLEDRPYCAQHYHERNGSLCQTCHTGIEGQYLETVERRGRGPADRQKFHPDCLKCRTCQIPLKGDYFEWYGQVYCERDARRAAAATPPPPRPRRPTMPSSPLAPSGRGYPPPPPGYMGPPGPGPNGFGPPRGRGRGLRPPGPVDGPYAAAGPLPPARRFPERRTTRLMMI</sequence>
<feature type="compositionally biased region" description="Low complexity" evidence="5">
    <location>
        <begin position="469"/>
        <end position="498"/>
    </location>
</feature>
<proteinExistence type="predicted"/>
<keyword evidence="2 4" id="KW-0862">Zinc</keyword>
<feature type="compositionally biased region" description="Basic and acidic residues" evidence="5">
    <location>
        <begin position="563"/>
        <end position="580"/>
    </location>
</feature>
<dbReference type="AlphaFoldDB" id="A0A146F4N1"/>
<evidence type="ECO:0000256" key="1">
    <source>
        <dbReference type="ARBA" id="ARBA00022723"/>
    </source>
</evidence>
<dbReference type="CDD" id="cd09397">
    <property type="entry name" value="LIM1_UF1"/>
    <property type="match status" value="1"/>
</dbReference>
<comment type="caution">
    <text evidence="7">The sequence shown here is derived from an EMBL/GenBank/DDBJ whole genome shotgun (WGS) entry which is preliminary data.</text>
</comment>
<evidence type="ECO:0000256" key="5">
    <source>
        <dbReference type="SAM" id="MobiDB-lite"/>
    </source>
</evidence>
<feature type="compositionally biased region" description="Polar residues" evidence="5">
    <location>
        <begin position="445"/>
        <end position="454"/>
    </location>
</feature>
<feature type="region of interest" description="Disordered" evidence="5">
    <location>
        <begin position="355"/>
        <end position="602"/>
    </location>
</feature>
<feature type="region of interest" description="Disordered" evidence="5">
    <location>
        <begin position="59"/>
        <end position="317"/>
    </location>
</feature>
<feature type="compositionally biased region" description="Pro residues" evidence="5">
    <location>
        <begin position="66"/>
        <end position="75"/>
    </location>
</feature>
<evidence type="ECO:0000313" key="8">
    <source>
        <dbReference type="Proteomes" id="UP000075230"/>
    </source>
</evidence>
<dbReference type="Pfam" id="PF00412">
    <property type="entry name" value="LIM"/>
    <property type="match status" value="2"/>
</dbReference>
<feature type="domain" description="LIM zinc-binding" evidence="6">
    <location>
        <begin position="597"/>
        <end position="660"/>
    </location>
</feature>
<keyword evidence="3 4" id="KW-0440">LIM domain</keyword>